<dbReference type="InterPro" id="IPR052162">
    <property type="entry name" value="Sensor_kinase/Photoreceptor"/>
</dbReference>
<dbReference type="InterPro" id="IPR013656">
    <property type="entry name" value="PAS_4"/>
</dbReference>
<feature type="domain" description="PAC" evidence="8">
    <location>
        <begin position="83"/>
        <end position="135"/>
    </location>
</feature>
<protein>
    <recommendedName>
        <fullName evidence="2">histidine kinase</fullName>
        <ecNumber evidence="2">2.7.13.3</ecNumber>
    </recommendedName>
</protein>
<dbReference type="RefSeq" id="WP_089890541.1">
    <property type="nucleotide sequence ID" value="NZ_FNGV01000007.1"/>
</dbReference>
<name>A0A1G9RX02_9FLAO</name>
<dbReference type="Pfam" id="PF08447">
    <property type="entry name" value="PAS_3"/>
    <property type="match status" value="1"/>
</dbReference>
<dbReference type="Pfam" id="PF02518">
    <property type="entry name" value="HATPase_c"/>
    <property type="match status" value="1"/>
</dbReference>
<dbReference type="PANTHER" id="PTHR43304">
    <property type="entry name" value="PHYTOCHROME-LIKE PROTEIN CPH1"/>
    <property type="match status" value="1"/>
</dbReference>
<feature type="domain" description="PAS" evidence="7">
    <location>
        <begin position="525"/>
        <end position="577"/>
    </location>
</feature>
<dbReference type="Gene3D" id="2.10.70.100">
    <property type="match status" value="1"/>
</dbReference>
<gene>
    <name evidence="9" type="ORF">SAMN04488514_1078</name>
</gene>
<dbReference type="Pfam" id="PF08448">
    <property type="entry name" value="PAS_4"/>
    <property type="match status" value="1"/>
</dbReference>
<feature type="domain" description="PAC" evidence="8">
    <location>
        <begin position="479"/>
        <end position="531"/>
    </location>
</feature>
<dbReference type="CDD" id="cd00130">
    <property type="entry name" value="PAS"/>
    <property type="match status" value="4"/>
</dbReference>
<evidence type="ECO:0000256" key="3">
    <source>
        <dbReference type="ARBA" id="ARBA00022553"/>
    </source>
</evidence>
<dbReference type="InterPro" id="IPR036890">
    <property type="entry name" value="HATPase_C_sf"/>
</dbReference>
<proteinExistence type="predicted"/>
<dbReference type="PROSITE" id="PS50112">
    <property type="entry name" value="PAS"/>
    <property type="match status" value="2"/>
</dbReference>
<sequence>MSIAKNNSDSQEQYQKIFIEQASTAMAMVDNNMCYIAASQSWIKDYGLEGKEIIGRSHYDIFPEIGDDWKAMHKRCLNGATDICEETMFQRADGSIQWIYWDVRPWFITENKIGGILMHTGDITRQKEKELERTRIEKILDKTNTIARIGTWEVDLITNTVFWSKIVREIHEVPNDYQPTLKASENFYEERVSRTRFINTVKDALIHGTPFDLELEIITAKGNPTWVRVVGQPELVDGQYSRLFGIIQDINKVTQSEKALNKAHSELQAIFNSEALAIITTDKNGIINRFNHGAEVLLGYSTAEVVGQKRPGMYLFREEIIKFKNDMAKIYGKDPSTFDHYVDIPEEDLNDTREWTYRRKDGSKVPVLSNITAIKNGKNKNQGFIAVSNDISEIKKVENELLKKNELLNFAEQISLIGNWQWDTLIDKVQWSQNLYRTFELDQETIELKFDTYFSFVHPEDKEIVTQHFAKAANEKRFDSITHRIVTTTGKLKTIQLLGKVIANEKGEIIEMIGTCQDVTEIKMAEKKFKGLLESAPDAMVIVNEKGKIQLINKQSEKLFGYTPEELFDQSVEILIPTRFTPKHTAHRDGFFHSPKTREMGEGKELYGLKKNGEEIPIQISLSPLHTEEGLLVSAAIRDITKQKLAEHKLIEAKDNLEVVAQKLSDQNRQLADFTHITSHNLRAPVANLNSLLEIYNYTEGEAERKDLFNKFETVIQHLTLTLNTLVEALKTKISDSSEDLEDVDLNQVLKNTKEILSGETLKSGAIITSDFSKISNIRYNKIYLESIFLNLVGNSIKYKSDERKPEILISSFIEDGKVVLKFSDNGLGIDLERHGHKLFGLNKVFHRHPDAKGVGLFLTKTQIEAMGGAISAASEVNVGTTFTINFN</sequence>
<dbReference type="GO" id="GO:0004673">
    <property type="term" value="F:protein histidine kinase activity"/>
    <property type="evidence" value="ECO:0007669"/>
    <property type="project" value="UniProtKB-EC"/>
</dbReference>
<dbReference type="Gene3D" id="3.30.565.10">
    <property type="entry name" value="Histidine kinase-like ATPase, C-terminal domain"/>
    <property type="match status" value="1"/>
</dbReference>
<dbReference type="STRING" id="192904.SAMN04488514_1078"/>
<dbReference type="InterPro" id="IPR005467">
    <property type="entry name" value="His_kinase_dom"/>
</dbReference>
<dbReference type="NCBIfam" id="TIGR00229">
    <property type="entry name" value="sensory_box"/>
    <property type="match status" value="4"/>
</dbReference>
<dbReference type="OrthoDB" id="5522855at2"/>
<feature type="domain" description="Histidine kinase" evidence="6">
    <location>
        <begin position="677"/>
        <end position="888"/>
    </location>
</feature>
<dbReference type="SUPFAM" id="SSF55874">
    <property type="entry name" value="ATPase domain of HSP90 chaperone/DNA topoisomerase II/histidine kinase"/>
    <property type="match status" value="1"/>
</dbReference>
<dbReference type="InterPro" id="IPR035965">
    <property type="entry name" value="PAS-like_dom_sf"/>
</dbReference>
<dbReference type="SMART" id="SM00091">
    <property type="entry name" value="PAS"/>
    <property type="match status" value="4"/>
</dbReference>
<evidence type="ECO:0000256" key="5">
    <source>
        <dbReference type="ARBA" id="ARBA00022777"/>
    </source>
</evidence>
<organism evidence="9 10">
    <name type="scientific">Kriegella aquimaris</name>
    <dbReference type="NCBI Taxonomy" id="192904"/>
    <lineage>
        <taxon>Bacteria</taxon>
        <taxon>Pseudomonadati</taxon>
        <taxon>Bacteroidota</taxon>
        <taxon>Flavobacteriia</taxon>
        <taxon>Flavobacteriales</taxon>
        <taxon>Flavobacteriaceae</taxon>
        <taxon>Kriegella</taxon>
    </lineage>
</organism>
<evidence type="ECO:0000256" key="1">
    <source>
        <dbReference type="ARBA" id="ARBA00000085"/>
    </source>
</evidence>
<dbReference type="PROSITE" id="PS50113">
    <property type="entry name" value="PAC"/>
    <property type="match status" value="5"/>
</dbReference>
<dbReference type="Gene3D" id="1.10.287.130">
    <property type="match status" value="1"/>
</dbReference>
<dbReference type="PROSITE" id="PS50109">
    <property type="entry name" value="HIS_KIN"/>
    <property type="match status" value="1"/>
</dbReference>
<dbReference type="Proteomes" id="UP000199440">
    <property type="component" value="Unassembled WGS sequence"/>
</dbReference>
<accession>A0A1G9RX02</accession>
<keyword evidence="10" id="KW-1185">Reference proteome</keyword>
<evidence type="ECO:0000313" key="9">
    <source>
        <dbReference type="EMBL" id="SDM27694.1"/>
    </source>
</evidence>
<dbReference type="InterPro" id="IPR013655">
    <property type="entry name" value="PAS_fold_3"/>
</dbReference>
<keyword evidence="3" id="KW-0597">Phosphoprotein</keyword>
<dbReference type="InterPro" id="IPR001610">
    <property type="entry name" value="PAC"/>
</dbReference>
<dbReference type="Gene3D" id="3.30.450.20">
    <property type="entry name" value="PAS domain"/>
    <property type="match status" value="5"/>
</dbReference>
<dbReference type="SMART" id="SM00086">
    <property type="entry name" value="PAC"/>
    <property type="match status" value="5"/>
</dbReference>
<dbReference type="InterPro" id="IPR003594">
    <property type="entry name" value="HATPase_dom"/>
</dbReference>
<dbReference type="InterPro" id="IPR000700">
    <property type="entry name" value="PAS-assoc_C"/>
</dbReference>
<feature type="domain" description="PAC" evidence="8">
    <location>
        <begin position="602"/>
        <end position="652"/>
    </location>
</feature>
<dbReference type="EC" id="2.7.13.3" evidence="2"/>
<reference evidence="10" key="1">
    <citation type="submission" date="2016-10" db="EMBL/GenBank/DDBJ databases">
        <authorList>
            <person name="Varghese N."/>
            <person name="Submissions S."/>
        </authorList>
    </citation>
    <scope>NUCLEOTIDE SEQUENCE [LARGE SCALE GENOMIC DNA]</scope>
    <source>
        <strain evidence="10">DSM 19886</strain>
    </source>
</reference>
<dbReference type="Pfam" id="PF13426">
    <property type="entry name" value="PAS_9"/>
    <property type="match status" value="2"/>
</dbReference>
<keyword evidence="4" id="KW-0808">Transferase</keyword>
<evidence type="ECO:0000259" key="8">
    <source>
        <dbReference type="PROSITE" id="PS50113"/>
    </source>
</evidence>
<evidence type="ECO:0000259" key="6">
    <source>
        <dbReference type="PROSITE" id="PS50109"/>
    </source>
</evidence>
<evidence type="ECO:0000256" key="2">
    <source>
        <dbReference type="ARBA" id="ARBA00012438"/>
    </source>
</evidence>
<keyword evidence="5" id="KW-0418">Kinase</keyword>
<dbReference type="InterPro" id="IPR000014">
    <property type="entry name" value="PAS"/>
</dbReference>
<dbReference type="EMBL" id="FNGV01000007">
    <property type="protein sequence ID" value="SDM27694.1"/>
    <property type="molecule type" value="Genomic_DNA"/>
</dbReference>
<dbReference type="PRINTS" id="PR00344">
    <property type="entry name" value="BCTRLSENSOR"/>
</dbReference>
<feature type="domain" description="PAS" evidence="7">
    <location>
        <begin position="263"/>
        <end position="308"/>
    </location>
</feature>
<dbReference type="InterPro" id="IPR004358">
    <property type="entry name" value="Sig_transdc_His_kin-like_C"/>
</dbReference>
<evidence type="ECO:0000259" key="7">
    <source>
        <dbReference type="PROSITE" id="PS50112"/>
    </source>
</evidence>
<dbReference type="SUPFAM" id="SSF55785">
    <property type="entry name" value="PYP-like sensor domain (PAS domain)"/>
    <property type="match status" value="5"/>
</dbReference>
<dbReference type="SMART" id="SM00387">
    <property type="entry name" value="HATPase_c"/>
    <property type="match status" value="1"/>
</dbReference>
<dbReference type="PANTHER" id="PTHR43304:SF1">
    <property type="entry name" value="PAC DOMAIN-CONTAINING PROTEIN"/>
    <property type="match status" value="1"/>
</dbReference>
<evidence type="ECO:0000313" key="10">
    <source>
        <dbReference type="Proteomes" id="UP000199440"/>
    </source>
</evidence>
<feature type="domain" description="PAC" evidence="8">
    <location>
        <begin position="351"/>
        <end position="403"/>
    </location>
</feature>
<evidence type="ECO:0000256" key="4">
    <source>
        <dbReference type="ARBA" id="ARBA00022679"/>
    </source>
</evidence>
<comment type="catalytic activity">
    <reaction evidence="1">
        <text>ATP + protein L-histidine = ADP + protein N-phospho-L-histidine.</text>
        <dbReference type="EC" id="2.7.13.3"/>
    </reaction>
</comment>
<feature type="domain" description="PAC" evidence="8">
    <location>
        <begin position="211"/>
        <end position="262"/>
    </location>
</feature>
<dbReference type="AlphaFoldDB" id="A0A1G9RX02"/>